<dbReference type="Pfam" id="PF13456">
    <property type="entry name" value="RVT_3"/>
    <property type="match status" value="1"/>
</dbReference>
<sequence length="233" mass="25873">MLICLRVLDPYLLVLLSVIFWRVWYYRNQLVHNVEKEGYGDVVRWVTTFIEEWNSTHLVDKPCPALVSVAHGWRPPEGGVWKINSNAATDYARKVIGFGIIIRDKSGKVFSTAAIKVRAMFSPLIAEAMAVWRGVSLALDFGLVPFQIESDCLQVIDLVNKGVPSSADVGPIISLIFDSLNSTPGCSISHTPRTGNLVAHNLVKFALSIERDCCWLDSCPPCVERLVQIDAFG</sequence>
<dbReference type="GO" id="GO:0003676">
    <property type="term" value="F:nucleic acid binding"/>
    <property type="evidence" value="ECO:0007669"/>
    <property type="project" value="InterPro"/>
</dbReference>
<keyword evidence="3" id="KW-1185">Reference proteome</keyword>
<dbReference type="InterPro" id="IPR012337">
    <property type="entry name" value="RNaseH-like_sf"/>
</dbReference>
<dbReference type="Proteomes" id="UP001168877">
    <property type="component" value="Unassembled WGS sequence"/>
</dbReference>
<protein>
    <recommendedName>
        <fullName evidence="1">RNase H type-1 domain-containing protein</fullName>
    </recommendedName>
</protein>
<evidence type="ECO:0000259" key="1">
    <source>
        <dbReference type="Pfam" id="PF13456"/>
    </source>
</evidence>
<dbReference type="AlphaFoldDB" id="A0AA39S6C2"/>
<proteinExistence type="predicted"/>
<gene>
    <name evidence="2" type="ORF">LWI29_022499</name>
</gene>
<comment type="caution">
    <text evidence="2">The sequence shown here is derived from an EMBL/GenBank/DDBJ whole genome shotgun (WGS) entry which is preliminary data.</text>
</comment>
<dbReference type="InterPro" id="IPR044730">
    <property type="entry name" value="RNase_H-like_dom_plant"/>
</dbReference>
<dbReference type="PANTHER" id="PTHR47074">
    <property type="entry name" value="BNAC02G40300D PROTEIN"/>
    <property type="match status" value="1"/>
</dbReference>
<dbReference type="EMBL" id="JAUESC010000383">
    <property type="protein sequence ID" value="KAK0585032.1"/>
    <property type="molecule type" value="Genomic_DNA"/>
</dbReference>
<dbReference type="InterPro" id="IPR002156">
    <property type="entry name" value="RNaseH_domain"/>
</dbReference>
<name>A0AA39S6C2_ACESA</name>
<evidence type="ECO:0000313" key="3">
    <source>
        <dbReference type="Proteomes" id="UP001168877"/>
    </source>
</evidence>
<evidence type="ECO:0000313" key="2">
    <source>
        <dbReference type="EMBL" id="KAK0585032.1"/>
    </source>
</evidence>
<dbReference type="InterPro" id="IPR052929">
    <property type="entry name" value="RNase_H-like_EbsB-rel"/>
</dbReference>
<dbReference type="InterPro" id="IPR036397">
    <property type="entry name" value="RNaseH_sf"/>
</dbReference>
<dbReference type="PANTHER" id="PTHR47074:SF48">
    <property type="entry name" value="POLYNUCLEOTIDYL TRANSFERASE, RIBONUCLEASE H-LIKE SUPERFAMILY PROTEIN"/>
    <property type="match status" value="1"/>
</dbReference>
<dbReference type="CDD" id="cd06222">
    <property type="entry name" value="RNase_H_like"/>
    <property type="match status" value="1"/>
</dbReference>
<accession>A0AA39S6C2</accession>
<dbReference type="GO" id="GO:0004523">
    <property type="term" value="F:RNA-DNA hybrid ribonuclease activity"/>
    <property type="evidence" value="ECO:0007669"/>
    <property type="project" value="InterPro"/>
</dbReference>
<dbReference type="Gene3D" id="3.30.420.10">
    <property type="entry name" value="Ribonuclease H-like superfamily/Ribonuclease H"/>
    <property type="match status" value="1"/>
</dbReference>
<organism evidence="2 3">
    <name type="scientific">Acer saccharum</name>
    <name type="common">Sugar maple</name>
    <dbReference type="NCBI Taxonomy" id="4024"/>
    <lineage>
        <taxon>Eukaryota</taxon>
        <taxon>Viridiplantae</taxon>
        <taxon>Streptophyta</taxon>
        <taxon>Embryophyta</taxon>
        <taxon>Tracheophyta</taxon>
        <taxon>Spermatophyta</taxon>
        <taxon>Magnoliopsida</taxon>
        <taxon>eudicotyledons</taxon>
        <taxon>Gunneridae</taxon>
        <taxon>Pentapetalae</taxon>
        <taxon>rosids</taxon>
        <taxon>malvids</taxon>
        <taxon>Sapindales</taxon>
        <taxon>Sapindaceae</taxon>
        <taxon>Hippocastanoideae</taxon>
        <taxon>Acereae</taxon>
        <taxon>Acer</taxon>
    </lineage>
</organism>
<reference evidence="2" key="2">
    <citation type="submission" date="2023-06" db="EMBL/GenBank/DDBJ databases">
        <authorList>
            <person name="Swenson N.G."/>
            <person name="Wegrzyn J.L."/>
            <person name="Mcevoy S.L."/>
        </authorList>
    </citation>
    <scope>NUCLEOTIDE SEQUENCE</scope>
    <source>
        <strain evidence="2">NS2018</strain>
        <tissue evidence="2">Leaf</tissue>
    </source>
</reference>
<dbReference type="SUPFAM" id="SSF53098">
    <property type="entry name" value="Ribonuclease H-like"/>
    <property type="match status" value="1"/>
</dbReference>
<feature type="domain" description="RNase H type-1" evidence="1">
    <location>
        <begin position="85"/>
        <end position="206"/>
    </location>
</feature>
<reference evidence="2" key="1">
    <citation type="journal article" date="2022" name="Plant J.">
        <title>Strategies of tolerance reflected in two North American maple genomes.</title>
        <authorList>
            <person name="McEvoy S.L."/>
            <person name="Sezen U.U."/>
            <person name="Trouern-Trend A."/>
            <person name="McMahon S.M."/>
            <person name="Schaberg P.G."/>
            <person name="Yang J."/>
            <person name="Wegrzyn J.L."/>
            <person name="Swenson N.G."/>
        </authorList>
    </citation>
    <scope>NUCLEOTIDE SEQUENCE</scope>
    <source>
        <strain evidence="2">NS2018</strain>
    </source>
</reference>